<dbReference type="EMBL" id="JAFKDB010000008">
    <property type="protein sequence ID" value="MBN7768850.1"/>
    <property type="molecule type" value="Genomic_DNA"/>
</dbReference>
<evidence type="ECO:0000313" key="2">
    <source>
        <dbReference type="Proteomes" id="UP000664344"/>
    </source>
</evidence>
<comment type="caution">
    <text evidence="1">The sequence shown here is derived from an EMBL/GenBank/DDBJ whole genome shotgun (WGS) entry which is preliminary data.</text>
</comment>
<dbReference type="Proteomes" id="UP000664344">
    <property type="component" value="Unassembled WGS sequence"/>
</dbReference>
<name>A0ABS3BBY2_9GAMM</name>
<dbReference type="RefSeq" id="WP_206556651.1">
    <property type="nucleotide sequence ID" value="NZ_JAFKDB010000008.1"/>
</dbReference>
<accession>A0ABS3BBY2</accession>
<keyword evidence="2" id="KW-1185">Reference proteome</keyword>
<proteinExistence type="predicted"/>
<protein>
    <submittedName>
        <fullName evidence="1">Uncharacterized protein</fullName>
    </submittedName>
</protein>
<organism evidence="1 2">
    <name type="scientific">Marinobacter daepoensis</name>
    <dbReference type="NCBI Taxonomy" id="262077"/>
    <lineage>
        <taxon>Bacteria</taxon>
        <taxon>Pseudomonadati</taxon>
        <taxon>Pseudomonadota</taxon>
        <taxon>Gammaproteobacteria</taxon>
        <taxon>Pseudomonadales</taxon>
        <taxon>Marinobacteraceae</taxon>
        <taxon>Marinobacter</taxon>
    </lineage>
</organism>
<evidence type="ECO:0000313" key="1">
    <source>
        <dbReference type="EMBL" id="MBN7768850.1"/>
    </source>
</evidence>
<sequence>MIKVPAELPQMTDGTGATVGNIMNIWASHYHECRIRQHGLVDAINEAAKL</sequence>
<gene>
    <name evidence="1" type="ORF">JYP53_02890</name>
</gene>
<reference evidence="1 2" key="1">
    <citation type="submission" date="2021-02" db="EMBL/GenBank/DDBJ databases">
        <title>PHA producing bacteria isolated from coastal sediment in Guangdong, Shenzhen.</title>
        <authorList>
            <person name="Zheng W."/>
            <person name="Yu S."/>
            <person name="Huang Y."/>
        </authorList>
    </citation>
    <scope>NUCLEOTIDE SEQUENCE [LARGE SCALE GENOMIC DNA]</scope>
    <source>
        <strain evidence="1 2">TN21-5</strain>
    </source>
</reference>